<name>A0A1T4R9U5_9HYPH</name>
<dbReference type="SUPFAM" id="SSF53067">
    <property type="entry name" value="Actin-like ATPase domain"/>
    <property type="match status" value="1"/>
</dbReference>
<keyword evidence="2" id="KW-0808">Transferase</keyword>
<comment type="similarity">
    <text evidence="1">Belongs to the ROK (NagC/XylR) family.</text>
</comment>
<dbReference type="Pfam" id="PF00480">
    <property type="entry name" value="ROK"/>
    <property type="match status" value="1"/>
</dbReference>
<dbReference type="EMBL" id="FUXL01000006">
    <property type="protein sequence ID" value="SKA12699.1"/>
    <property type="molecule type" value="Genomic_DNA"/>
</dbReference>
<evidence type="ECO:0000313" key="2">
    <source>
        <dbReference type="EMBL" id="SKA12699.1"/>
    </source>
</evidence>
<dbReference type="Gene3D" id="3.30.420.40">
    <property type="match status" value="2"/>
</dbReference>
<evidence type="ECO:0000256" key="1">
    <source>
        <dbReference type="ARBA" id="ARBA00006479"/>
    </source>
</evidence>
<dbReference type="AlphaFoldDB" id="A0A1T4R9U5"/>
<dbReference type="STRING" id="1365950.SAMN05428963_106146"/>
<dbReference type="InterPro" id="IPR036388">
    <property type="entry name" value="WH-like_DNA-bd_sf"/>
</dbReference>
<dbReference type="RefSeq" id="WP_078708389.1">
    <property type="nucleotide sequence ID" value="NZ_FUXL01000006.1"/>
</dbReference>
<dbReference type="OrthoDB" id="37575at2"/>
<reference evidence="2 3" key="1">
    <citation type="submission" date="2017-02" db="EMBL/GenBank/DDBJ databases">
        <authorList>
            <person name="Peterson S.W."/>
        </authorList>
    </citation>
    <scope>NUCLEOTIDE SEQUENCE [LARGE SCALE GENOMIC DNA]</scope>
    <source>
        <strain evidence="2 3">USBA 369</strain>
    </source>
</reference>
<keyword evidence="3" id="KW-1185">Reference proteome</keyword>
<protein>
    <submittedName>
        <fullName evidence="2">Sugar kinase of the NBD/HSP70 family, may contain an N-terminal HTH domain</fullName>
    </submittedName>
</protein>
<dbReference type="SUPFAM" id="SSF46785">
    <property type="entry name" value="Winged helix' DNA-binding domain"/>
    <property type="match status" value="1"/>
</dbReference>
<accession>A0A1T4R9U5</accession>
<dbReference type="InterPro" id="IPR043129">
    <property type="entry name" value="ATPase_NBD"/>
</dbReference>
<dbReference type="InterPro" id="IPR000600">
    <property type="entry name" value="ROK"/>
</dbReference>
<proteinExistence type="inferred from homology"/>
<keyword evidence="2" id="KW-0418">Kinase</keyword>
<dbReference type="Gene3D" id="1.10.10.10">
    <property type="entry name" value="Winged helix-like DNA-binding domain superfamily/Winged helix DNA-binding domain"/>
    <property type="match status" value="1"/>
</dbReference>
<dbReference type="GO" id="GO:0016301">
    <property type="term" value="F:kinase activity"/>
    <property type="evidence" value="ECO:0007669"/>
    <property type="project" value="UniProtKB-KW"/>
</dbReference>
<dbReference type="Proteomes" id="UP000190135">
    <property type="component" value="Unassembled WGS sequence"/>
</dbReference>
<dbReference type="PANTHER" id="PTHR18964">
    <property type="entry name" value="ROK (REPRESSOR, ORF, KINASE) FAMILY"/>
    <property type="match status" value="1"/>
</dbReference>
<evidence type="ECO:0000313" key="3">
    <source>
        <dbReference type="Proteomes" id="UP000190135"/>
    </source>
</evidence>
<gene>
    <name evidence="2" type="ORF">SAMN05428963_106146</name>
</gene>
<sequence length="404" mass="42320">MVQEEKKSPVLHHLSISAVVRILIKGARSRADLAVDTGLSKQTMSEAIRTLESAGWVHSVGVTSGRLGRSAILYEIDTRAGAVLGLDIGATRFKLLLSDVRGQPLAEREIPTSSLDPARLTQEIITQAKAFVGASAEGRPLRYVCLATPGVVTPQSGLLAMAPNLPALAGINLSHALREGLGCTVDIENDVNAAAVGERWQGEARSAHHAAYLALGTGIGVGLIADGRLLRGATGAAGEVSYLPIGTESLDKESISRGALERSLGVKAALADFASSRTAPQTVAAFLEALENDDQRAKQALKRIGELGALLVLSVQAMFDPQVIVLGGILGLAPPVLDALRHEISLRTARPVNLVRSALGLRAPVIGATQLALTGLFQEVFSPQADRQSLQLAWPIPEPTSAVS</sequence>
<dbReference type="InterPro" id="IPR036390">
    <property type="entry name" value="WH_DNA-bd_sf"/>
</dbReference>
<organism evidence="2 3">
    <name type="scientific">Consotaella salsifontis</name>
    <dbReference type="NCBI Taxonomy" id="1365950"/>
    <lineage>
        <taxon>Bacteria</taxon>
        <taxon>Pseudomonadati</taxon>
        <taxon>Pseudomonadota</taxon>
        <taxon>Alphaproteobacteria</taxon>
        <taxon>Hyphomicrobiales</taxon>
        <taxon>Aurantimonadaceae</taxon>
        <taxon>Consotaella</taxon>
    </lineage>
</organism>
<dbReference type="PANTHER" id="PTHR18964:SF149">
    <property type="entry name" value="BIFUNCTIONAL UDP-N-ACETYLGLUCOSAMINE 2-EPIMERASE_N-ACETYLMANNOSAMINE KINASE"/>
    <property type="match status" value="1"/>
</dbReference>